<feature type="region of interest" description="Disordered" evidence="1">
    <location>
        <begin position="1"/>
        <end position="22"/>
    </location>
</feature>
<dbReference type="Proteomes" id="UP001165267">
    <property type="component" value="Unassembled WGS sequence"/>
</dbReference>
<keyword evidence="3" id="KW-1185">Reference proteome</keyword>
<organism evidence="2 3">
    <name type="scientific">Limnobacter parvus</name>
    <dbReference type="NCBI Taxonomy" id="2939690"/>
    <lineage>
        <taxon>Bacteria</taxon>
        <taxon>Pseudomonadati</taxon>
        <taxon>Pseudomonadota</taxon>
        <taxon>Betaproteobacteria</taxon>
        <taxon>Burkholderiales</taxon>
        <taxon>Burkholderiaceae</taxon>
        <taxon>Limnobacter</taxon>
    </lineage>
</organism>
<name>A0ABT1XCQ9_9BURK</name>
<dbReference type="EMBL" id="JANKHG010000001">
    <property type="protein sequence ID" value="MCR2745065.1"/>
    <property type="molecule type" value="Genomic_DNA"/>
</dbReference>
<evidence type="ECO:0000256" key="1">
    <source>
        <dbReference type="SAM" id="MobiDB-lite"/>
    </source>
</evidence>
<accession>A0ABT1XCQ9</accession>
<proteinExistence type="predicted"/>
<reference evidence="2" key="1">
    <citation type="submission" date="2022-07" db="EMBL/GenBank/DDBJ databases">
        <authorList>
            <person name="Xamxidin M."/>
        </authorList>
    </citation>
    <scope>NUCLEOTIDE SEQUENCE</scope>
    <source>
        <strain evidence="2">YS8-69</strain>
    </source>
</reference>
<comment type="caution">
    <text evidence="2">The sequence shown here is derived from an EMBL/GenBank/DDBJ whole genome shotgun (WGS) entry which is preliminary data.</text>
</comment>
<sequence length="822" mass="91338">MRITTFHKSSNSDTANAVPQKTRLSTAVESLGKRLANTTRYLKKSKPQTSSEESNRLALSMLKSSFKIGAVKISEFVQPESEAQGRQFLIQKTGINALSTYRIENAIDKKGNRVFKAVDMKSNKVVAENDFVEGLRTKLSRKLTQELLQAEAFEELGDLIKYHTDWDGFKETIPQGRKTEFFSSDDESTSIYVQRIDDTTFYPVLIQNQGASKQEEKIECFELQGSQKIKLPGIETFKQLRTFMNNKFAESLVQEPGSLKHLRVGEYMESAPAPSRLNFIILKKGGEKFGVLRLQTGFNESGYPRKQAVDIQSDKVVAMVRENIKNSVLAEYANKNFFPTYHKRNPVFVDTSPSKNIPLTFSYLAHVAGLNTQFAAIPKETITLLERYGGIITPENETQKDGNASERYGAVFARIESELIEKSMARCTPGSALFTSMDKLKANLIEFSKNAVEFDFSFKLNSTAEIEKTTTALFDRISNSAHFAMPLIFQVAESEEGFAHVTTLAFTKNPDGTFDIEFMNRGYGVNHFHDRVPSSKSSGAKYKTVKVYRGIELTAQANRPGALGFDVFSKLIGYANSTMETAAENKGSTVSFGEGHSILSNLASFHALLDSLTQNPESSSLPLQPIIQAPQKDANCGYSSMRSYMRTLLRSSEMFAQMEYLSKTELLAATRQFVQDAAPLAAKDAKVNANVALVESTTLPAIQKKIEQAQERVLNLAMQSPSGSAINEIAHQVIKQKLAALDPAHIDLGSSYNVVDAAAKTLLFHRISENKLTAVVVEQQTTLNGQHYIAHELSDHGPKTILAQGISLEEIKAEMKNYARYN</sequence>
<gene>
    <name evidence="2" type="ORF">NSP04_00200</name>
</gene>
<dbReference type="RefSeq" id="WP_257510319.1">
    <property type="nucleotide sequence ID" value="NZ_JANKHG010000001.1"/>
</dbReference>
<evidence type="ECO:0000313" key="3">
    <source>
        <dbReference type="Proteomes" id="UP001165267"/>
    </source>
</evidence>
<evidence type="ECO:0000313" key="2">
    <source>
        <dbReference type="EMBL" id="MCR2745065.1"/>
    </source>
</evidence>
<protein>
    <submittedName>
        <fullName evidence="2">Uncharacterized protein</fullName>
    </submittedName>
</protein>